<dbReference type="Gene3D" id="3.10.100.10">
    <property type="entry name" value="Mannose-Binding Protein A, subunit A"/>
    <property type="match status" value="1"/>
</dbReference>
<evidence type="ECO:0000259" key="20">
    <source>
        <dbReference type="PROSITE" id="PS50041"/>
    </source>
</evidence>
<dbReference type="InterPro" id="IPR009030">
    <property type="entry name" value="Growth_fac_rcpt_cys_sf"/>
</dbReference>
<dbReference type="FunFam" id="2.10.25.10:FF:000406">
    <property type="entry name" value="CD248 molecule"/>
    <property type="match status" value="1"/>
</dbReference>
<comment type="caution">
    <text evidence="21">The sequence shown here is derived from an EMBL/GenBank/DDBJ whole genome shotgun (WGS) entry which is preliminary data.</text>
</comment>
<keyword evidence="6 18" id="KW-0732">Signal</keyword>
<keyword evidence="3 16" id="KW-0245">EGF-like domain</keyword>
<dbReference type="InterPro" id="IPR051505">
    <property type="entry name" value="C-type_lectin_domain"/>
</dbReference>
<feature type="domain" description="EGF-like" evidence="19">
    <location>
        <begin position="338"/>
        <end position="377"/>
    </location>
</feature>
<dbReference type="InterPro" id="IPR000152">
    <property type="entry name" value="EGF-type_Asp/Asn_hydroxyl_site"/>
</dbReference>
<evidence type="ECO:0000313" key="21">
    <source>
        <dbReference type="EMBL" id="CAB1443280.1"/>
    </source>
</evidence>
<dbReference type="InterPro" id="IPR000742">
    <property type="entry name" value="EGF"/>
</dbReference>
<keyword evidence="8" id="KW-0677">Repeat</keyword>
<evidence type="ECO:0000256" key="10">
    <source>
        <dbReference type="ARBA" id="ARBA00022989"/>
    </source>
</evidence>
<gene>
    <name evidence="21" type="ORF">PLEPLA_LOCUS30998</name>
</gene>
<dbReference type="SUPFAM" id="SSF56436">
    <property type="entry name" value="C-type lectin-like"/>
    <property type="match status" value="1"/>
</dbReference>
<feature type="domain" description="EGF-like" evidence="19">
    <location>
        <begin position="297"/>
        <end position="337"/>
    </location>
</feature>
<sequence length="541" mass="59096">MRDVTGLFAAVLVFLLGRAGGIEQNNGYCIGTKCFAVAQESSDFTTAQRQCRSKGGHLMTVRSSVSHDVLFILLGNSTGRFWIGLHLSSGCPDVVPALRGFQWVTKDIQSDFFNWAPGFDTSCSSPRCVSVSRGGDFTWVQEPCGDQAAGFLCEIDFINPCTGLELALGDSVVYSNPMGFWGEDWVSVPPGSTAIRMPSEIKYVCFSETWLQAPWRCEISEGGCEHKCATDPNRVPVCYCPKGQTVNPANKVTCEVGIEDPCQDLSCAHACYATGDSYACLCDHGFKLAADGRSCVDFNDCTDQRQCPGENFMCVNTLGGFQCVCQAGYTMTSRLCVDQDECASAPCEHSCKNTPGSYLCSCYDGYEVDPTAPDKCRLFCGMERCAAECDPNDALICYCPPGYISEERGGVTVCIDLDECELQFCEQRCENKFGGYVCSCYRGYELQDEYMCVAIEDFTGEAETTAPFTSSYLPYPDPTSRPSGVSVGAFVGIILCTVFFIVSLVFLAHHILNRRGKIDRASALTAREDEAHGLRQLTSYT</sequence>
<evidence type="ECO:0000256" key="13">
    <source>
        <dbReference type="ARBA" id="ARBA00023180"/>
    </source>
</evidence>
<comment type="function">
    <text evidence="14">Endothelial cell receptor that plays a critical role in regulating several physiological processes including hemostasis, coagulation, fibrinolysis, inflammation, and angiogenesis. Acts as a cofactor for thrombin activation of protein C/PROC on the surface of vascular endothelial cells leading to initiation of the activated protein C anticoagulant pathway. Also accelerates the activation of the plasma carboxypeptidase B2/CPB2, which catalyzes removal of C-terminal basic amino acids from its substrates including kinins or anaphylatoxins leading to fibrinolysis inhibition. Plays critical protective roles in changing the cleavage specificity of protease-activated receptor 1/PAR1, inhibiting endothelial cell permeability and inflammation. Suppresses inflammation distinctly from its anticoagulant cofactor activity by sequestering HMGB1 thereby preventing it from engaging cellular receptors such as RAGE and contributing to the inflammatory response.</text>
</comment>
<feature type="chain" id="PRO_5040485911" description="Thrombomodulin" evidence="18">
    <location>
        <begin position="22"/>
        <end position="541"/>
    </location>
</feature>
<dbReference type="PANTHER" id="PTHR14789">
    <property type="entry name" value="CHONDROLECTIN VARIANT CHODLFDELTAE"/>
    <property type="match status" value="1"/>
</dbReference>
<dbReference type="PROSITE" id="PS50026">
    <property type="entry name" value="EGF_3"/>
    <property type="match status" value="2"/>
</dbReference>
<dbReference type="CDD" id="cd00054">
    <property type="entry name" value="EGF_CA"/>
    <property type="match status" value="1"/>
</dbReference>
<evidence type="ECO:0000256" key="7">
    <source>
        <dbReference type="ARBA" id="ARBA00022734"/>
    </source>
</evidence>
<keyword evidence="9" id="KW-0654">Proteoglycan</keyword>
<protein>
    <recommendedName>
        <fullName evidence="2">Thrombomodulin</fullName>
    </recommendedName>
</protein>
<evidence type="ECO:0000256" key="5">
    <source>
        <dbReference type="ARBA" id="ARBA00022692"/>
    </source>
</evidence>
<keyword evidence="10 17" id="KW-1133">Transmembrane helix</keyword>
<evidence type="ECO:0000256" key="3">
    <source>
        <dbReference type="ARBA" id="ARBA00022536"/>
    </source>
</evidence>
<dbReference type="PROSITE" id="PS01187">
    <property type="entry name" value="EGF_CA"/>
    <property type="match status" value="2"/>
</dbReference>
<keyword evidence="4" id="KW-0597">Phosphoprotein</keyword>
<dbReference type="InterPro" id="IPR016187">
    <property type="entry name" value="CTDL_fold"/>
</dbReference>
<keyword evidence="22" id="KW-1185">Reference proteome</keyword>
<dbReference type="Proteomes" id="UP001153269">
    <property type="component" value="Unassembled WGS sequence"/>
</dbReference>
<dbReference type="SUPFAM" id="SSF57184">
    <property type="entry name" value="Growth factor receptor domain"/>
    <property type="match status" value="2"/>
</dbReference>
<dbReference type="EMBL" id="CADEAL010003046">
    <property type="protein sequence ID" value="CAB1443280.1"/>
    <property type="molecule type" value="Genomic_DNA"/>
</dbReference>
<evidence type="ECO:0000256" key="11">
    <source>
        <dbReference type="ARBA" id="ARBA00023136"/>
    </source>
</evidence>
<evidence type="ECO:0000313" key="22">
    <source>
        <dbReference type="Proteomes" id="UP001153269"/>
    </source>
</evidence>
<evidence type="ECO:0000256" key="2">
    <source>
        <dbReference type="ARBA" id="ARBA00019822"/>
    </source>
</evidence>
<dbReference type="PRINTS" id="PR00907">
    <property type="entry name" value="THRMBOMODULN"/>
</dbReference>
<keyword evidence="13" id="KW-0325">Glycoprotein</keyword>
<evidence type="ECO:0000256" key="6">
    <source>
        <dbReference type="ARBA" id="ARBA00022729"/>
    </source>
</evidence>
<dbReference type="PROSITE" id="PS50041">
    <property type="entry name" value="C_TYPE_LECTIN_2"/>
    <property type="match status" value="1"/>
</dbReference>
<dbReference type="GO" id="GO:0005509">
    <property type="term" value="F:calcium ion binding"/>
    <property type="evidence" value="ECO:0007669"/>
    <property type="project" value="InterPro"/>
</dbReference>
<accession>A0A9N7V5B4</accession>
<evidence type="ECO:0000259" key="19">
    <source>
        <dbReference type="PROSITE" id="PS50026"/>
    </source>
</evidence>
<feature type="signal peptide" evidence="18">
    <location>
        <begin position="1"/>
        <end position="21"/>
    </location>
</feature>
<comment type="caution">
    <text evidence="16">Lacks conserved residue(s) required for the propagation of feature annotation.</text>
</comment>
<dbReference type="InterPro" id="IPR001304">
    <property type="entry name" value="C-type_lectin-like"/>
</dbReference>
<name>A0A9N7V5B4_PLEPL</name>
<comment type="subcellular location">
    <subcellularLocation>
        <location evidence="1">Membrane</location>
        <topology evidence="1">Single-pass type I membrane protein</topology>
    </subcellularLocation>
</comment>
<dbReference type="AlphaFoldDB" id="A0A9N7V5B4"/>
<evidence type="ECO:0000256" key="15">
    <source>
        <dbReference type="ARBA" id="ARBA00046453"/>
    </source>
</evidence>
<dbReference type="PROSITE" id="PS00010">
    <property type="entry name" value="ASX_HYDROXYL"/>
    <property type="match status" value="3"/>
</dbReference>
<evidence type="ECO:0000256" key="14">
    <source>
        <dbReference type="ARBA" id="ARBA00045242"/>
    </source>
</evidence>
<evidence type="ECO:0000256" key="17">
    <source>
        <dbReference type="SAM" id="Phobius"/>
    </source>
</evidence>
<dbReference type="InterPro" id="IPR049883">
    <property type="entry name" value="NOTCH1_EGF-like"/>
</dbReference>
<dbReference type="GO" id="GO:0030246">
    <property type="term" value="F:carbohydrate binding"/>
    <property type="evidence" value="ECO:0007669"/>
    <property type="project" value="UniProtKB-KW"/>
</dbReference>
<dbReference type="InterPro" id="IPR001881">
    <property type="entry name" value="EGF-like_Ca-bd_dom"/>
</dbReference>
<dbReference type="PROSITE" id="PS01186">
    <property type="entry name" value="EGF_2"/>
    <property type="match status" value="2"/>
</dbReference>
<keyword evidence="12" id="KW-1015">Disulfide bond</keyword>
<dbReference type="PANTHER" id="PTHR14789:SF9">
    <property type="entry name" value="THROMBOMODULIN"/>
    <property type="match status" value="1"/>
</dbReference>
<dbReference type="Pfam" id="PF09064">
    <property type="entry name" value="EGF_Tme5"/>
    <property type="match status" value="1"/>
</dbReference>
<keyword evidence="5 17" id="KW-0812">Transmembrane</keyword>
<keyword evidence="11 17" id="KW-0472">Membrane</keyword>
<evidence type="ECO:0000256" key="4">
    <source>
        <dbReference type="ARBA" id="ARBA00022553"/>
    </source>
</evidence>
<dbReference type="Pfam" id="PF07645">
    <property type="entry name" value="EGF_CA"/>
    <property type="match status" value="3"/>
</dbReference>
<dbReference type="Pfam" id="PF00059">
    <property type="entry name" value="Lectin_C"/>
    <property type="match status" value="1"/>
</dbReference>
<dbReference type="SMART" id="SM00181">
    <property type="entry name" value="EGF"/>
    <property type="match status" value="6"/>
</dbReference>
<evidence type="ECO:0000256" key="9">
    <source>
        <dbReference type="ARBA" id="ARBA00022974"/>
    </source>
</evidence>
<dbReference type="InterPro" id="IPR018097">
    <property type="entry name" value="EGF_Ca-bd_CS"/>
</dbReference>
<evidence type="ECO:0000256" key="16">
    <source>
        <dbReference type="PROSITE-ProRule" id="PRU00076"/>
    </source>
</evidence>
<evidence type="ECO:0000256" key="1">
    <source>
        <dbReference type="ARBA" id="ARBA00004479"/>
    </source>
</evidence>
<feature type="transmembrane region" description="Helical" evidence="17">
    <location>
        <begin position="487"/>
        <end position="508"/>
    </location>
</feature>
<dbReference type="GO" id="GO:0016020">
    <property type="term" value="C:membrane"/>
    <property type="evidence" value="ECO:0007669"/>
    <property type="project" value="UniProtKB-SubCell"/>
</dbReference>
<dbReference type="InterPro" id="IPR015149">
    <property type="entry name" value="Tme5_EGF-like"/>
</dbReference>
<organism evidence="21 22">
    <name type="scientific">Pleuronectes platessa</name>
    <name type="common">European plaice</name>
    <dbReference type="NCBI Taxonomy" id="8262"/>
    <lineage>
        <taxon>Eukaryota</taxon>
        <taxon>Metazoa</taxon>
        <taxon>Chordata</taxon>
        <taxon>Craniata</taxon>
        <taxon>Vertebrata</taxon>
        <taxon>Euteleostomi</taxon>
        <taxon>Actinopterygii</taxon>
        <taxon>Neopterygii</taxon>
        <taxon>Teleostei</taxon>
        <taxon>Neoteleostei</taxon>
        <taxon>Acanthomorphata</taxon>
        <taxon>Carangaria</taxon>
        <taxon>Pleuronectiformes</taxon>
        <taxon>Pleuronectoidei</taxon>
        <taxon>Pleuronectidae</taxon>
        <taxon>Pleuronectes</taxon>
    </lineage>
</organism>
<dbReference type="Gene3D" id="2.10.25.10">
    <property type="entry name" value="Laminin"/>
    <property type="match status" value="6"/>
</dbReference>
<evidence type="ECO:0000256" key="12">
    <source>
        <dbReference type="ARBA" id="ARBA00023157"/>
    </source>
</evidence>
<dbReference type="PIRSF" id="PIRSF001775">
    <property type="entry name" value="CD93/CD141"/>
    <property type="match status" value="1"/>
</dbReference>
<dbReference type="SMART" id="SM00034">
    <property type="entry name" value="CLECT"/>
    <property type="match status" value="1"/>
</dbReference>
<comment type="subunit">
    <text evidence="15">Interacts with ITGAL, ITGAM and ITGB2. Interacts with thrombin/F2; this interaction switches the specificity of thrombin from a procoagulant to an anticoagulant and antifibrinolytic protease. Interacts with ANGP1 and ANGP2; these interactions significantly inhibit the generation of activated PC and TAFIa/CPB2 by the thrombin/thrombomodulin complex. Interacts with PF4; this interaction enhances generation of activated protein C. Interacts with HMGB1; this interaction inhibits HMGB1 inflammatory activity.</text>
</comment>
<evidence type="ECO:0000256" key="8">
    <source>
        <dbReference type="ARBA" id="ARBA00022737"/>
    </source>
</evidence>
<dbReference type="InterPro" id="IPR016186">
    <property type="entry name" value="C-type_lectin-like/link_sf"/>
</dbReference>
<dbReference type="SMART" id="SM00179">
    <property type="entry name" value="EGF_CA"/>
    <property type="match status" value="4"/>
</dbReference>
<dbReference type="GO" id="GO:0004888">
    <property type="term" value="F:transmembrane signaling receptor activity"/>
    <property type="evidence" value="ECO:0007669"/>
    <property type="project" value="InterPro"/>
</dbReference>
<reference evidence="21" key="1">
    <citation type="submission" date="2020-03" db="EMBL/GenBank/DDBJ databases">
        <authorList>
            <person name="Weist P."/>
        </authorList>
    </citation>
    <scope>NUCLEOTIDE SEQUENCE</scope>
</reference>
<proteinExistence type="predicted"/>
<feature type="domain" description="C-type lectin" evidence="20">
    <location>
        <begin position="30"/>
        <end position="144"/>
    </location>
</feature>
<dbReference type="OrthoDB" id="4062651at2759"/>
<keyword evidence="7" id="KW-0430">Lectin</keyword>
<evidence type="ECO:0000256" key="18">
    <source>
        <dbReference type="SAM" id="SignalP"/>
    </source>
</evidence>